<accession>A0AAW2D1D7</accession>
<organism evidence="2 3">
    <name type="scientific">Lithocarpus litseifolius</name>
    <dbReference type="NCBI Taxonomy" id="425828"/>
    <lineage>
        <taxon>Eukaryota</taxon>
        <taxon>Viridiplantae</taxon>
        <taxon>Streptophyta</taxon>
        <taxon>Embryophyta</taxon>
        <taxon>Tracheophyta</taxon>
        <taxon>Spermatophyta</taxon>
        <taxon>Magnoliopsida</taxon>
        <taxon>eudicotyledons</taxon>
        <taxon>Gunneridae</taxon>
        <taxon>Pentapetalae</taxon>
        <taxon>rosids</taxon>
        <taxon>fabids</taxon>
        <taxon>Fagales</taxon>
        <taxon>Fagaceae</taxon>
        <taxon>Lithocarpus</taxon>
    </lineage>
</organism>
<evidence type="ECO:0000313" key="3">
    <source>
        <dbReference type="Proteomes" id="UP001459277"/>
    </source>
</evidence>
<dbReference type="EMBL" id="JAZDWU010000004">
    <property type="protein sequence ID" value="KAL0004137.1"/>
    <property type="molecule type" value="Genomic_DNA"/>
</dbReference>
<sequence>MTWSQYFPPNWMKSRKKRGEKGSMRIALEERRESMRIASEERRELIRIKKDKNEVEKRKAEDEIMMKDTRTMDLEQKEYIHLRRLEILERLSGHFAELISIL</sequence>
<evidence type="ECO:0000313" key="2">
    <source>
        <dbReference type="EMBL" id="KAL0004137.1"/>
    </source>
</evidence>
<proteinExistence type="predicted"/>
<protein>
    <recommendedName>
        <fullName evidence="1">No apical meristem-associated C-terminal domain-containing protein</fullName>
    </recommendedName>
</protein>
<comment type="caution">
    <text evidence="2">The sequence shown here is derived from an EMBL/GenBank/DDBJ whole genome shotgun (WGS) entry which is preliminary data.</text>
</comment>
<dbReference type="InterPro" id="IPR029466">
    <property type="entry name" value="NAM-associated_C"/>
</dbReference>
<name>A0AAW2D1D7_9ROSI</name>
<keyword evidence="3" id="KW-1185">Reference proteome</keyword>
<dbReference type="Proteomes" id="UP001459277">
    <property type="component" value="Unassembled WGS sequence"/>
</dbReference>
<dbReference type="Pfam" id="PF14303">
    <property type="entry name" value="NAM-associated"/>
    <property type="match status" value="1"/>
</dbReference>
<feature type="domain" description="No apical meristem-associated C-terminal" evidence="1">
    <location>
        <begin position="15"/>
        <end position="87"/>
    </location>
</feature>
<evidence type="ECO:0000259" key="1">
    <source>
        <dbReference type="Pfam" id="PF14303"/>
    </source>
</evidence>
<reference evidence="2 3" key="1">
    <citation type="submission" date="2024-01" db="EMBL/GenBank/DDBJ databases">
        <title>A telomere-to-telomere, gap-free genome of sweet tea (Lithocarpus litseifolius).</title>
        <authorList>
            <person name="Zhou J."/>
        </authorList>
    </citation>
    <scope>NUCLEOTIDE SEQUENCE [LARGE SCALE GENOMIC DNA]</scope>
    <source>
        <strain evidence="2">Zhou-2022a</strain>
        <tissue evidence="2">Leaf</tissue>
    </source>
</reference>
<dbReference type="AlphaFoldDB" id="A0AAW2D1D7"/>
<gene>
    <name evidence="2" type="ORF">SO802_011698</name>
</gene>